<feature type="region of interest" description="Disordered" evidence="1">
    <location>
        <begin position="1"/>
        <end position="24"/>
    </location>
</feature>
<comment type="caution">
    <text evidence="2">The sequence shown here is derived from an EMBL/GenBank/DDBJ whole genome shotgun (WGS) entry which is preliminary data.</text>
</comment>
<dbReference type="EMBL" id="JAFFGU010000001">
    <property type="protein sequence ID" value="MBM7276474.1"/>
    <property type="molecule type" value="Genomic_DNA"/>
</dbReference>
<name>A0AAW4FZN9_GORRU</name>
<organism evidence="2 3">
    <name type="scientific">Gordonia rubripertincta</name>
    <name type="common">Rhodococcus corallinus</name>
    <dbReference type="NCBI Taxonomy" id="36822"/>
    <lineage>
        <taxon>Bacteria</taxon>
        <taxon>Bacillati</taxon>
        <taxon>Actinomycetota</taxon>
        <taxon>Actinomycetes</taxon>
        <taxon>Mycobacteriales</taxon>
        <taxon>Gordoniaceae</taxon>
        <taxon>Gordonia</taxon>
    </lineage>
</organism>
<evidence type="ECO:0000313" key="3">
    <source>
        <dbReference type="Proteomes" id="UP001195196"/>
    </source>
</evidence>
<dbReference type="Proteomes" id="UP001195196">
    <property type="component" value="Unassembled WGS sequence"/>
</dbReference>
<gene>
    <name evidence="2" type="ORF">JTZ10_01760</name>
</gene>
<reference evidence="2" key="1">
    <citation type="submission" date="2021-02" db="EMBL/GenBank/DDBJ databases">
        <title>Taxonomy, biology and ecology of Rhodococcus bacteria occurring in California pistachio and other woody hosts as revealed by genome sequence analyses.</title>
        <authorList>
            <person name="Riely B."/>
            <person name="Gai Y."/>
        </authorList>
    </citation>
    <scope>NUCLEOTIDE SEQUENCE</scope>
    <source>
        <strain evidence="2">BP-295</strain>
    </source>
</reference>
<accession>A0AAW4FZN9</accession>
<evidence type="ECO:0000313" key="2">
    <source>
        <dbReference type="EMBL" id="MBM7276474.1"/>
    </source>
</evidence>
<protein>
    <submittedName>
        <fullName evidence="2">Uncharacterized protein</fullName>
    </submittedName>
</protein>
<dbReference type="AlphaFoldDB" id="A0AAW4FZN9"/>
<proteinExistence type="predicted"/>
<evidence type="ECO:0000256" key="1">
    <source>
        <dbReference type="SAM" id="MobiDB-lite"/>
    </source>
</evidence>
<sequence length="295" mass="31456">MGANVRTPTNPPPGWWPSRDSVSSAADQGGLADLVEASSPLVPVLAAAGQRFLRPLHVQVVGRPGVGRDTMARALRERLALTVTGPGEDSRAAADADLWLHVLTGPPRRADRELLSSLPADRVIVVLGKADTHPDWEAAVDVAKRSSTQLGLPVHAVSQLLACADLDAAEFSALTRLAADRPEMPSMAGRFLVGAPGSEERLLRQGLLRRIDAYGISTALRLIAEGSPEAADADALNRALHTRSGVPQLGSAFGDRVGRVRFWREVEIHAELERAAARGSDRENAERLLATRGAR</sequence>